<evidence type="ECO:0000313" key="4">
    <source>
        <dbReference type="Proteomes" id="UP000801492"/>
    </source>
</evidence>
<accession>A0A8K0CKS0</accession>
<feature type="domain" description="HTH psq-type" evidence="2">
    <location>
        <begin position="14"/>
        <end position="49"/>
    </location>
</feature>
<comment type="subcellular location">
    <subcellularLocation>
        <location evidence="1">Nucleus</location>
    </subcellularLocation>
</comment>
<dbReference type="SUPFAM" id="SSF46689">
    <property type="entry name" value="Homeodomain-like"/>
    <property type="match status" value="1"/>
</dbReference>
<evidence type="ECO:0000256" key="1">
    <source>
        <dbReference type="ARBA" id="ARBA00004123"/>
    </source>
</evidence>
<dbReference type="GO" id="GO:0003677">
    <property type="term" value="F:DNA binding"/>
    <property type="evidence" value="ECO:0007669"/>
    <property type="project" value="InterPro"/>
</dbReference>
<sequence>MGRYQKKSTRQSWTEQNMQQAIDAVKEKRMGWLLASTTYNVPFTTLRRRASSSKGCSMGYLGGHKVTFSKKKLETELVEHIKTLETRFFGLTTLDVRKLAFQIAEVKKIAHRFSRDKEVVGWNWLRGFTQQNPSISLRTLTKSKFKTTLNVYQMSSISIHSNQATYGMSMNLVCQQSYQKMLKPLQAKDGNKSEYQVVLKEINQSWDVSDISVANLSPISTASHRKRAITRKKGKDEVLNTTPEINLPKQIVAEKEAQALRKSVPCCEQTSGKG</sequence>
<dbReference type="InterPro" id="IPR009057">
    <property type="entry name" value="Homeodomain-like_sf"/>
</dbReference>
<reference evidence="3" key="1">
    <citation type="submission" date="2019-08" db="EMBL/GenBank/DDBJ databases">
        <title>The genome of the North American firefly Photinus pyralis.</title>
        <authorList>
            <consortium name="Photinus pyralis genome working group"/>
            <person name="Fallon T.R."/>
            <person name="Sander Lower S.E."/>
            <person name="Weng J.-K."/>
        </authorList>
    </citation>
    <scope>NUCLEOTIDE SEQUENCE</scope>
    <source>
        <strain evidence="3">TRF0915ILg1</strain>
        <tissue evidence="3">Whole body</tissue>
    </source>
</reference>
<evidence type="ECO:0000313" key="3">
    <source>
        <dbReference type="EMBL" id="KAF2886856.1"/>
    </source>
</evidence>
<keyword evidence="4" id="KW-1185">Reference proteome</keyword>
<proteinExistence type="predicted"/>
<comment type="caution">
    <text evidence="3">The sequence shown here is derived from an EMBL/GenBank/DDBJ whole genome shotgun (WGS) entry which is preliminary data.</text>
</comment>
<dbReference type="Pfam" id="PF05225">
    <property type="entry name" value="HTH_psq"/>
    <property type="match status" value="1"/>
</dbReference>
<organism evidence="3 4">
    <name type="scientific">Ignelater luminosus</name>
    <name type="common">Cucubano</name>
    <name type="synonym">Pyrophorus luminosus</name>
    <dbReference type="NCBI Taxonomy" id="2038154"/>
    <lineage>
        <taxon>Eukaryota</taxon>
        <taxon>Metazoa</taxon>
        <taxon>Ecdysozoa</taxon>
        <taxon>Arthropoda</taxon>
        <taxon>Hexapoda</taxon>
        <taxon>Insecta</taxon>
        <taxon>Pterygota</taxon>
        <taxon>Neoptera</taxon>
        <taxon>Endopterygota</taxon>
        <taxon>Coleoptera</taxon>
        <taxon>Polyphaga</taxon>
        <taxon>Elateriformia</taxon>
        <taxon>Elateroidea</taxon>
        <taxon>Elateridae</taxon>
        <taxon>Agrypninae</taxon>
        <taxon>Pyrophorini</taxon>
        <taxon>Ignelater</taxon>
    </lineage>
</organism>
<dbReference type="InterPro" id="IPR007889">
    <property type="entry name" value="HTH_Psq"/>
</dbReference>
<dbReference type="Proteomes" id="UP000801492">
    <property type="component" value="Unassembled WGS sequence"/>
</dbReference>
<dbReference type="GO" id="GO:0005634">
    <property type="term" value="C:nucleus"/>
    <property type="evidence" value="ECO:0007669"/>
    <property type="project" value="UniProtKB-SubCell"/>
</dbReference>
<evidence type="ECO:0000259" key="2">
    <source>
        <dbReference type="Pfam" id="PF05225"/>
    </source>
</evidence>
<dbReference type="AlphaFoldDB" id="A0A8K0CKS0"/>
<dbReference type="Gene3D" id="1.10.10.60">
    <property type="entry name" value="Homeodomain-like"/>
    <property type="match status" value="1"/>
</dbReference>
<name>A0A8K0CKS0_IGNLU</name>
<protein>
    <recommendedName>
        <fullName evidence="2">HTH psq-type domain-containing protein</fullName>
    </recommendedName>
</protein>
<dbReference type="EMBL" id="VTPC01086160">
    <property type="protein sequence ID" value="KAF2886856.1"/>
    <property type="molecule type" value="Genomic_DNA"/>
</dbReference>
<gene>
    <name evidence="3" type="ORF">ILUMI_19317</name>
</gene>
<dbReference type="OrthoDB" id="6775405at2759"/>